<evidence type="ECO:0000313" key="2">
    <source>
        <dbReference type="EMBL" id="MBF4762342.1"/>
    </source>
</evidence>
<proteinExistence type="predicted"/>
<dbReference type="Proteomes" id="UP000640489">
    <property type="component" value="Unassembled WGS sequence"/>
</dbReference>
<gene>
    <name evidence="2" type="ORF">ISU07_04330</name>
</gene>
<dbReference type="EMBL" id="JADKPN010000001">
    <property type="protein sequence ID" value="MBF4762342.1"/>
    <property type="molecule type" value="Genomic_DNA"/>
</dbReference>
<feature type="signal peptide" evidence="1">
    <location>
        <begin position="1"/>
        <end position="23"/>
    </location>
</feature>
<reference evidence="2" key="1">
    <citation type="submission" date="2020-11" db="EMBL/GenBank/DDBJ databases">
        <title>Nocardioides sp. nov., isolated from Soil of Cynanchum wilfordii Hemsley rhizosphere.</title>
        <authorList>
            <person name="Lee J.-S."/>
            <person name="Suh M.K."/>
            <person name="Kim J.-S."/>
        </authorList>
    </citation>
    <scope>NUCLEOTIDE SEQUENCE</scope>
    <source>
        <strain evidence="2">KCTC 19275</strain>
    </source>
</reference>
<evidence type="ECO:0000313" key="3">
    <source>
        <dbReference type="Proteomes" id="UP000640489"/>
    </source>
</evidence>
<organism evidence="2 3">
    <name type="scientific">Nocardioides islandensis</name>
    <dbReference type="NCBI Taxonomy" id="433663"/>
    <lineage>
        <taxon>Bacteria</taxon>
        <taxon>Bacillati</taxon>
        <taxon>Actinomycetota</taxon>
        <taxon>Actinomycetes</taxon>
        <taxon>Propionibacteriales</taxon>
        <taxon>Nocardioidaceae</taxon>
        <taxon>Nocardioides</taxon>
    </lineage>
</organism>
<keyword evidence="3" id="KW-1185">Reference proteome</keyword>
<dbReference type="RefSeq" id="WP_194705471.1">
    <property type="nucleotide sequence ID" value="NZ_JADKPN010000001.1"/>
</dbReference>
<keyword evidence="1" id="KW-0732">Signal</keyword>
<dbReference type="AlphaFoldDB" id="A0A930YD41"/>
<name>A0A930YD41_9ACTN</name>
<feature type="chain" id="PRO_5039633345" description="Secreted protein" evidence="1">
    <location>
        <begin position="24"/>
        <end position="92"/>
    </location>
</feature>
<dbReference type="PROSITE" id="PS51257">
    <property type="entry name" value="PROKAR_LIPOPROTEIN"/>
    <property type="match status" value="1"/>
</dbReference>
<evidence type="ECO:0000256" key="1">
    <source>
        <dbReference type="SAM" id="SignalP"/>
    </source>
</evidence>
<comment type="caution">
    <text evidence="2">The sequence shown here is derived from an EMBL/GenBank/DDBJ whole genome shotgun (WGS) entry which is preliminary data.</text>
</comment>
<sequence>MRIIVPSLAVAAGLVLLAAPSHATPATGGCPTGNPRFALFDVATEPYAVDNAVDAKGNNDGWVCALPLYTVLDENGNELPYYNFIDNVVPLK</sequence>
<evidence type="ECO:0008006" key="4">
    <source>
        <dbReference type="Google" id="ProtNLM"/>
    </source>
</evidence>
<protein>
    <recommendedName>
        <fullName evidence="4">Secreted protein</fullName>
    </recommendedName>
</protein>
<accession>A0A930YD41</accession>